<dbReference type="OrthoDB" id="418595at2759"/>
<keyword evidence="10" id="KW-1185">Reference proteome</keyword>
<comment type="subcellular location">
    <subcellularLocation>
        <location evidence="1">Membrane</location>
        <topology evidence="1">Multi-pass membrane protein</topology>
    </subcellularLocation>
</comment>
<feature type="domain" description="Peptidase S54 rhomboid" evidence="8">
    <location>
        <begin position="58"/>
        <end position="211"/>
    </location>
</feature>
<dbReference type="Gene3D" id="1.20.1540.10">
    <property type="entry name" value="Rhomboid-like"/>
    <property type="match status" value="1"/>
</dbReference>
<feature type="transmembrane region" description="Helical" evidence="7">
    <location>
        <begin position="12"/>
        <end position="29"/>
    </location>
</feature>
<keyword evidence="6 7" id="KW-0472">Membrane</keyword>
<evidence type="ECO:0000256" key="7">
    <source>
        <dbReference type="SAM" id="Phobius"/>
    </source>
</evidence>
<organism evidence="9 10">
    <name type="scientific">Aaosphaeria arxii CBS 175.79</name>
    <dbReference type="NCBI Taxonomy" id="1450172"/>
    <lineage>
        <taxon>Eukaryota</taxon>
        <taxon>Fungi</taxon>
        <taxon>Dikarya</taxon>
        <taxon>Ascomycota</taxon>
        <taxon>Pezizomycotina</taxon>
        <taxon>Dothideomycetes</taxon>
        <taxon>Pleosporomycetidae</taxon>
        <taxon>Pleosporales</taxon>
        <taxon>Pleosporales incertae sedis</taxon>
        <taxon>Aaosphaeria</taxon>
    </lineage>
</organism>
<dbReference type="GO" id="GO:0004252">
    <property type="term" value="F:serine-type endopeptidase activity"/>
    <property type="evidence" value="ECO:0007669"/>
    <property type="project" value="InterPro"/>
</dbReference>
<accession>A0A6A5XZN1</accession>
<evidence type="ECO:0000256" key="1">
    <source>
        <dbReference type="ARBA" id="ARBA00004141"/>
    </source>
</evidence>
<evidence type="ECO:0000256" key="6">
    <source>
        <dbReference type="ARBA" id="ARBA00023136"/>
    </source>
</evidence>
<dbReference type="AlphaFoldDB" id="A0A6A5XZN1"/>
<dbReference type="Pfam" id="PF01694">
    <property type="entry name" value="Rhomboid"/>
    <property type="match status" value="1"/>
</dbReference>
<dbReference type="RefSeq" id="XP_033386788.1">
    <property type="nucleotide sequence ID" value="XM_033522971.1"/>
</dbReference>
<evidence type="ECO:0000259" key="8">
    <source>
        <dbReference type="Pfam" id="PF01694"/>
    </source>
</evidence>
<dbReference type="PANTHER" id="PTHR43731:SF14">
    <property type="entry name" value="PRESENILIN-ASSOCIATED RHOMBOID-LIKE PROTEIN, MITOCHONDRIAL"/>
    <property type="match status" value="1"/>
</dbReference>
<feature type="transmembrane region" description="Helical" evidence="7">
    <location>
        <begin position="158"/>
        <end position="178"/>
    </location>
</feature>
<dbReference type="Proteomes" id="UP000799778">
    <property type="component" value="Unassembled WGS sequence"/>
</dbReference>
<gene>
    <name evidence="9" type="ORF">BU24DRAFT_325191</name>
</gene>
<dbReference type="InterPro" id="IPR035952">
    <property type="entry name" value="Rhomboid-like_sf"/>
</dbReference>
<evidence type="ECO:0000256" key="5">
    <source>
        <dbReference type="ARBA" id="ARBA00022989"/>
    </source>
</evidence>
<evidence type="ECO:0000313" key="10">
    <source>
        <dbReference type="Proteomes" id="UP000799778"/>
    </source>
</evidence>
<dbReference type="GO" id="GO:0016020">
    <property type="term" value="C:membrane"/>
    <property type="evidence" value="ECO:0007669"/>
    <property type="project" value="UniProtKB-SubCell"/>
</dbReference>
<reference evidence="9" key="1">
    <citation type="journal article" date="2020" name="Stud. Mycol.">
        <title>101 Dothideomycetes genomes: a test case for predicting lifestyles and emergence of pathogens.</title>
        <authorList>
            <person name="Haridas S."/>
            <person name="Albert R."/>
            <person name="Binder M."/>
            <person name="Bloem J."/>
            <person name="Labutti K."/>
            <person name="Salamov A."/>
            <person name="Andreopoulos B."/>
            <person name="Baker S."/>
            <person name="Barry K."/>
            <person name="Bills G."/>
            <person name="Bluhm B."/>
            <person name="Cannon C."/>
            <person name="Castanera R."/>
            <person name="Culley D."/>
            <person name="Daum C."/>
            <person name="Ezra D."/>
            <person name="Gonzalez J."/>
            <person name="Henrissat B."/>
            <person name="Kuo A."/>
            <person name="Liang C."/>
            <person name="Lipzen A."/>
            <person name="Lutzoni F."/>
            <person name="Magnuson J."/>
            <person name="Mondo S."/>
            <person name="Nolan M."/>
            <person name="Ohm R."/>
            <person name="Pangilinan J."/>
            <person name="Park H.-J."/>
            <person name="Ramirez L."/>
            <person name="Alfaro M."/>
            <person name="Sun H."/>
            <person name="Tritt A."/>
            <person name="Yoshinaga Y."/>
            <person name="Zwiers L.-H."/>
            <person name="Turgeon B."/>
            <person name="Goodwin S."/>
            <person name="Spatafora J."/>
            <person name="Crous P."/>
            <person name="Grigoriev I."/>
        </authorList>
    </citation>
    <scope>NUCLEOTIDE SEQUENCE</scope>
    <source>
        <strain evidence="9">CBS 175.79</strain>
    </source>
</reference>
<keyword evidence="3 7" id="KW-0812">Transmembrane</keyword>
<evidence type="ECO:0000256" key="2">
    <source>
        <dbReference type="ARBA" id="ARBA00009045"/>
    </source>
</evidence>
<feature type="non-terminal residue" evidence="9">
    <location>
        <position position="214"/>
    </location>
</feature>
<feature type="transmembrane region" description="Helical" evidence="7">
    <location>
        <begin position="190"/>
        <end position="210"/>
    </location>
</feature>
<dbReference type="GeneID" id="54280368"/>
<dbReference type="InterPro" id="IPR022764">
    <property type="entry name" value="Peptidase_S54_rhomboid_dom"/>
</dbReference>
<comment type="similarity">
    <text evidence="2">Belongs to the peptidase S54 family.</text>
</comment>
<keyword evidence="5 7" id="KW-1133">Transmembrane helix</keyword>
<feature type="transmembrane region" description="Helical" evidence="7">
    <location>
        <begin position="98"/>
        <end position="118"/>
    </location>
</feature>
<feature type="transmembrane region" description="Helical" evidence="7">
    <location>
        <begin position="58"/>
        <end position="78"/>
    </location>
</feature>
<dbReference type="PANTHER" id="PTHR43731">
    <property type="entry name" value="RHOMBOID PROTEASE"/>
    <property type="match status" value="1"/>
</dbReference>
<dbReference type="GO" id="GO:0006465">
    <property type="term" value="P:signal peptide processing"/>
    <property type="evidence" value="ECO:0007669"/>
    <property type="project" value="TreeGrafter"/>
</dbReference>
<protein>
    <submittedName>
        <fullName evidence="9">Rhomboid-domain-containing protein</fullName>
    </submittedName>
</protein>
<evidence type="ECO:0000256" key="4">
    <source>
        <dbReference type="ARBA" id="ARBA00022801"/>
    </source>
</evidence>
<dbReference type="SUPFAM" id="SSF144091">
    <property type="entry name" value="Rhomboid-like"/>
    <property type="match status" value="1"/>
</dbReference>
<name>A0A6A5XZN1_9PLEO</name>
<keyword evidence="4" id="KW-0378">Hydrolase</keyword>
<dbReference type="EMBL" id="ML978068">
    <property type="protein sequence ID" value="KAF2018449.1"/>
    <property type="molecule type" value="Genomic_DNA"/>
</dbReference>
<feature type="non-terminal residue" evidence="9">
    <location>
        <position position="1"/>
    </location>
</feature>
<dbReference type="InterPro" id="IPR050925">
    <property type="entry name" value="Rhomboid_protease_S54"/>
</dbReference>
<evidence type="ECO:0000313" key="9">
    <source>
        <dbReference type="EMBL" id="KAF2018449.1"/>
    </source>
</evidence>
<sequence length="214" mass="23638">WSSNAGPNQNVLYGAIGINCGIYCTFLYLDQQKQQGYVTNYAKFVNNFTLNLTRFKEGYYWTALTSCFSHVNFMHLLSNMVSLYFMGGLLVNASVINPARFITIIVGSGLAGSLGYLVNRAQKPTNRWGIDQQRALGFSGCVMGIGTVAACMFPKTKFLIYGIVPMPLWALMGGYFLYDGYYVSSDQSRTAHAGHLGGLVFGLGYYLLVLRSGR</sequence>
<evidence type="ECO:0000256" key="3">
    <source>
        <dbReference type="ARBA" id="ARBA00022692"/>
    </source>
</evidence>
<proteinExistence type="inferred from homology"/>